<name>A0A4D7C7I6_9SPHN</name>
<dbReference type="SUPFAM" id="SSF55785">
    <property type="entry name" value="PYP-like sensor domain (PAS domain)"/>
    <property type="match status" value="1"/>
</dbReference>
<dbReference type="RefSeq" id="WP_222874022.1">
    <property type="nucleotide sequence ID" value="NZ_CP039704.1"/>
</dbReference>
<reference evidence="3" key="1">
    <citation type="submission" date="2019-04" db="EMBL/GenBank/DDBJ databases">
        <title>Complete genome sequence of Sphingomonas sp. W1-2-3.</title>
        <authorList>
            <person name="Im W.T."/>
        </authorList>
    </citation>
    <scope>NUCLEOTIDE SEQUENCE [LARGE SCALE GENOMIC DNA]</scope>
    <source>
        <strain evidence="3">W1-2-3</strain>
    </source>
</reference>
<dbReference type="InterPro" id="IPR013767">
    <property type="entry name" value="PAS_fold"/>
</dbReference>
<dbReference type="InterPro" id="IPR000014">
    <property type="entry name" value="PAS"/>
</dbReference>
<dbReference type="Proteomes" id="UP000298714">
    <property type="component" value="Chromosome"/>
</dbReference>
<proteinExistence type="predicted"/>
<dbReference type="PROSITE" id="PS50112">
    <property type="entry name" value="PAS"/>
    <property type="match status" value="1"/>
</dbReference>
<dbReference type="EMBL" id="CP039704">
    <property type="protein sequence ID" value="QCI79198.1"/>
    <property type="molecule type" value="Genomic_DNA"/>
</dbReference>
<dbReference type="NCBIfam" id="TIGR00229">
    <property type="entry name" value="sensory_box"/>
    <property type="match status" value="1"/>
</dbReference>
<evidence type="ECO:0000259" key="1">
    <source>
        <dbReference type="PROSITE" id="PS50112"/>
    </source>
</evidence>
<dbReference type="KEGG" id="hgn:E6W36_05430"/>
<sequence>MTDENPAQDVRHCESRYVAAFDTLGEATAHGLLAVDTSGRIVYANSSVERLFGYTVEELTGQLVELLVPEQFRGDHVRYRSSANLVNDTTRTMGAGREVSGRNKLGK</sequence>
<keyword evidence="3" id="KW-1185">Reference proteome</keyword>
<gene>
    <name evidence="2" type="ORF">E6W36_05430</name>
</gene>
<dbReference type="GO" id="GO:0006355">
    <property type="term" value="P:regulation of DNA-templated transcription"/>
    <property type="evidence" value="ECO:0007669"/>
    <property type="project" value="InterPro"/>
</dbReference>
<accession>A0A4D7C7I6</accession>
<evidence type="ECO:0000313" key="3">
    <source>
        <dbReference type="Proteomes" id="UP000298714"/>
    </source>
</evidence>
<dbReference type="AlphaFoldDB" id="A0A4D7C7I6"/>
<dbReference type="CDD" id="cd00130">
    <property type="entry name" value="PAS"/>
    <property type="match status" value="1"/>
</dbReference>
<dbReference type="Pfam" id="PF00989">
    <property type="entry name" value="PAS"/>
    <property type="match status" value="1"/>
</dbReference>
<dbReference type="InterPro" id="IPR035965">
    <property type="entry name" value="PAS-like_dom_sf"/>
</dbReference>
<dbReference type="SMART" id="SM00091">
    <property type="entry name" value="PAS"/>
    <property type="match status" value="1"/>
</dbReference>
<feature type="domain" description="PAS" evidence="1">
    <location>
        <begin position="26"/>
        <end position="70"/>
    </location>
</feature>
<protein>
    <submittedName>
        <fullName evidence="2">PAS domain S-box protein</fullName>
    </submittedName>
</protein>
<dbReference type="Gene3D" id="3.30.450.20">
    <property type="entry name" value="PAS domain"/>
    <property type="match status" value="1"/>
</dbReference>
<organism evidence="2 3">
    <name type="scientific">Hankyongella ginsenosidimutans</name>
    <dbReference type="NCBI Taxonomy" id="1763828"/>
    <lineage>
        <taxon>Bacteria</taxon>
        <taxon>Pseudomonadati</taxon>
        <taxon>Pseudomonadota</taxon>
        <taxon>Alphaproteobacteria</taxon>
        <taxon>Sphingomonadales</taxon>
        <taxon>Sphingomonadaceae</taxon>
        <taxon>Hankyongella</taxon>
    </lineage>
</organism>
<evidence type="ECO:0000313" key="2">
    <source>
        <dbReference type="EMBL" id="QCI79198.1"/>
    </source>
</evidence>